<accession>A0A6P7GZS5</accession>
<organism evidence="1">
    <name type="scientific">Diabrotica virgifera virgifera</name>
    <name type="common">western corn rootworm</name>
    <dbReference type="NCBI Taxonomy" id="50390"/>
    <lineage>
        <taxon>Eukaryota</taxon>
        <taxon>Metazoa</taxon>
        <taxon>Ecdysozoa</taxon>
        <taxon>Arthropoda</taxon>
        <taxon>Hexapoda</taxon>
        <taxon>Insecta</taxon>
        <taxon>Pterygota</taxon>
        <taxon>Neoptera</taxon>
        <taxon>Endopterygota</taxon>
        <taxon>Coleoptera</taxon>
        <taxon>Polyphaga</taxon>
        <taxon>Cucujiformia</taxon>
        <taxon>Chrysomeloidea</taxon>
        <taxon>Chrysomelidae</taxon>
        <taxon>Galerucinae</taxon>
        <taxon>Diabroticina</taxon>
        <taxon>Diabroticites</taxon>
        <taxon>Diabrotica</taxon>
    </lineage>
</organism>
<protein>
    <submittedName>
        <fullName evidence="1">Uncharacterized protein LOC114349017</fullName>
    </submittedName>
</protein>
<dbReference type="AlphaFoldDB" id="A0A6P7GZS5"/>
<reference evidence="1" key="1">
    <citation type="submission" date="2025-08" db="UniProtKB">
        <authorList>
            <consortium name="RefSeq"/>
        </authorList>
    </citation>
    <scope>IDENTIFICATION</scope>
    <source>
        <tissue evidence="1">Whole insect</tissue>
    </source>
</reference>
<name>A0A6P7GZS5_DIAVI</name>
<sequence length="146" mass="16835">IFVPICKDESEVCTIHEAHPNDANNLKCNGKYCVYYQEHKEHYTEARQAYQADQEKKLDSDERIFSVDMQKVLLLPKMSTKNSFFISRLVVFNETFASLGNDENICVMWHEAIRGRSAADVTSAYYNIMKNLSSKVSKENNKLIIS</sequence>
<dbReference type="RefSeq" id="XP_028155251.1">
    <property type="nucleotide sequence ID" value="XM_028299450.1"/>
</dbReference>
<gene>
    <name evidence="1" type="primary">LOC114349017</name>
</gene>
<feature type="non-terminal residue" evidence="1">
    <location>
        <position position="1"/>
    </location>
</feature>
<dbReference type="InParanoid" id="A0A6P7GZS5"/>
<proteinExistence type="predicted"/>
<evidence type="ECO:0000313" key="1">
    <source>
        <dbReference type="RefSeq" id="XP_028155251.1"/>
    </source>
</evidence>